<evidence type="ECO:0000256" key="2">
    <source>
        <dbReference type="ARBA" id="ARBA00022827"/>
    </source>
</evidence>
<evidence type="ECO:0000256" key="1">
    <source>
        <dbReference type="ARBA" id="ARBA00022630"/>
    </source>
</evidence>
<dbReference type="Gene3D" id="3.40.50.80">
    <property type="entry name" value="Nucleotide-binding domain of ferredoxin-NADP reductase (FNR) module"/>
    <property type="match status" value="1"/>
</dbReference>
<accession>A0ABU6XRP2</accession>
<dbReference type="InterPro" id="IPR050369">
    <property type="entry name" value="RBOH/FRE"/>
</dbReference>
<dbReference type="InterPro" id="IPR013121">
    <property type="entry name" value="Fe_red_NAD-bd_6"/>
</dbReference>
<dbReference type="SUPFAM" id="SSF52343">
    <property type="entry name" value="Ferredoxin reductase-like, C-terminal NADP-linked domain"/>
    <property type="match status" value="1"/>
</dbReference>
<evidence type="ECO:0000313" key="6">
    <source>
        <dbReference type="Proteomes" id="UP001341840"/>
    </source>
</evidence>
<keyword evidence="6" id="KW-1185">Reference proteome</keyword>
<protein>
    <recommendedName>
        <fullName evidence="4">Ferric reductase NAD binding domain-containing protein</fullName>
    </recommendedName>
</protein>
<evidence type="ECO:0000256" key="3">
    <source>
        <dbReference type="ARBA" id="ARBA00023002"/>
    </source>
</evidence>
<evidence type="ECO:0000259" key="4">
    <source>
        <dbReference type="Pfam" id="PF08030"/>
    </source>
</evidence>
<dbReference type="EMBL" id="JASCZI010212776">
    <property type="protein sequence ID" value="MED6200289.1"/>
    <property type="molecule type" value="Genomic_DNA"/>
</dbReference>
<dbReference type="PRINTS" id="PR00466">
    <property type="entry name" value="GP91PHOX"/>
</dbReference>
<organism evidence="5 6">
    <name type="scientific">Stylosanthes scabra</name>
    <dbReference type="NCBI Taxonomy" id="79078"/>
    <lineage>
        <taxon>Eukaryota</taxon>
        <taxon>Viridiplantae</taxon>
        <taxon>Streptophyta</taxon>
        <taxon>Embryophyta</taxon>
        <taxon>Tracheophyta</taxon>
        <taxon>Spermatophyta</taxon>
        <taxon>Magnoliopsida</taxon>
        <taxon>eudicotyledons</taxon>
        <taxon>Gunneridae</taxon>
        <taxon>Pentapetalae</taxon>
        <taxon>rosids</taxon>
        <taxon>fabids</taxon>
        <taxon>Fabales</taxon>
        <taxon>Fabaceae</taxon>
        <taxon>Papilionoideae</taxon>
        <taxon>50 kb inversion clade</taxon>
        <taxon>dalbergioids sensu lato</taxon>
        <taxon>Dalbergieae</taxon>
        <taxon>Pterocarpus clade</taxon>
        <taxon>Stylosanthes</taxon>
    </lineage>
</organism>
<proteinExistence type="predicted"/>
<keyword evidence="2" id="KW-0274">FAD</keyword>
<dbReference type="CDD" id="cd06186">
    <property type="entry name" value="NOX_Duox_like_FAD_NADP"/>
    <property type="match status" value="1"/>
</dbReference>
<keyword evidence="1" id="KW-0285">Flavoprotein</keyword>
<feature type="domain" description="Ferric reductase NAD binding" evidence="4">
    <location>
        <begin position="28"/>
        <end position="200"/>
    </location>
</feature>
<sequence>MHMSNFCRMPRLLIDGPYGAPAQDYKNYEVLLLVGLGIGATPLISILKDVLNNIKQQRDEEQGRTMVVESGVKNNKRKPFATKRAYFYWVTREQGSFEWFKGVMNEVVEKDKEGVIELHNYCTSVYEEGDARSALITMLQSLHHAKNGVDIVSGTRVKTHFARPNWRNVFKHAAIKHPDTRLGVFYCGTHALVGDLKRLSLDFSRKTTTKFDFHKENF</sequence>
<gene>
    <name evidence="5" type="ORF">PIB30_083608</name>
</gene>
<comment type="caution">
    <text evidence="5">The sequence shown here is derived from an EMBL/GenBank/DDBJ whole genome shotgun (WGS) entry which is preliminary data.</text>
</comment>
<reference evidence="5 6" key="1">
    <citation type="journal article" date="2023" name="Plants (Basel)">
        <title>Bridging the Gap: Combining Genomics and Transcriptomics Approaches to Understand Stylosanthes scabra, an Orphan Legume from the Brazilian Caatinga.</title>
        <authorList>
            <person name="Ferreira-Neto J.R.C."/>
            <person name="da Silva M.D."/>
            <person name="Binneck E."/>
            <person name="de Melo N.F."/>
            <person name="da Silva R.H."/>
            <person name="de Melo A.L.T.M."/>
            <person name="Pandolfi V."/>
            <person name="Bustamante F.O."/>
            <person name="Brasileiro-Vidal A.C."/>
            <person name="Benko-Iseppon A.M."/>
        </authorList>
    </citation>
    <scope>NUCLEOTIDE SEQUENCE [LARGE SCALE GENOMIC DNA]</scope>
    <source>
        <tissue evidence="5">Leaves</tissue>
    </source>
</reference>
<dbReference type="InterPro" id="IPR000778">
    <property type="entry name" value="Cyt_b245_heavy_chain"/>
</dbReference>
<dbReference type="PANTHER" id="PTHR11972">
    <property type="entry name" value="NADPH OXIDASE"/>
    <property type="match status" value="1"/>
</dbReference>
<dbReference type="Pfam" id="PF08030">
    <property type="entry name" value="NAD_binding_6"/>
    <property type="match status" value="1"/>
</dbReference>
<keyword evidence="3" id="KW-0560">Oxidoreductase</keyword>
<dbReference type="InterPro" id="IPR039261">
    <property type="entry name" value="FNR_nucleotide-bd"/>
</dbReference>
<evidence type="ECO:0000313" key="5">
    <source>
        <dbReference type="EMBL" id="MED6200289.1"/>
    </source>
</evidence>
<dbReference type="PANTHER" id="PTHR11972:SF64">
    <property type="entry name" value="RESPIRATORY BURST OXIDASE HOMOLOG PROTEIN B"/>
    <property type="match status" value="1"/>
</dbReference>
<dbReference type="Proteomes" id="UP001341840">
    <property type="component" value="Unassembled WGS sequence"/>
</dbReference>
<name>A0ABU6XRP2_9FABA</name>